<sequence>MNSTERLCHINHLLTERRTVPLAVFWVELGVFRATFKRDMEYLRDRPNASIIWDREAPSYRFEQKAPDGLAHELPEIYALRGVRVQVEGPESLKRFVAEEATRILRL</sequence>
<dbReference type="Proteomes" id="UP000198324">
    <property type="component" value="Unassembled WGS sequence"/>
</dbReference>
<dbReference type="RefSeq" id="WP_089274275.1">
    <property type="nucleotide sequence ID" value="NZ_FZOC01000004.1"/>
</dbReference>
<evidence type="ECO:0000313" key="2">
    <source>
        <dbReference type="Proteomes" id="UP000198324"/>
    </source>
</evidence>
<name>A0A239AJV8_9BACT</name>
<protein>
    <recommendedName>
        <fullName evidence="3">WYL domain-containing protein</fullName>
    </recommendedName>
</protein>
<gene>
    <name evidence="1" type="ORF">SAMN04488503_2043</name>
</gene>
<dbReference type="EMBL" id="FZOC01000004">
    <property type="protein sequence ID" value="SNR95966.1"/>
    <property type="molecule type" value="Genomic_DNA"/>
</dbReference>
<evidence type="ECO:0008006" key="3">
    <source>
        <dbReference type="Google" id="ProtNLM"/>
    </source>
</evidence>
<keyword evidence="2" id="KW-1185">Reference proteome</keyword>
<proteinExistence type="predicted"/>
<organism evidence="1 2">
    <name type="scientific">Humidesulfovibrio mexicanus</name>
    <dbReference type="NCBI Taxonomy" id="147047"/>
    <lineage>
        <taxon>Bacteria</taxon>
        <taxon>Pseudomonadati</taxon>
        <taxon>Thermodesulfobacteriota</taxon>
        <taxon>Desulfovibrionia</taxon>
        <taxon>Desulfovibrionales</taxon>
        <taxon>Desulfovibrionaceae</taxon>
        <taxon>Humidesulfovibrio</taxon>
    </lineage>
</organism>
<evidence type="ECO:0000313" key="1">
    <source>
        <dbReference type="EMBL" id="SNR95966.1"/>
    </source>
</evidence>
<dbReference type="OrthoDB" id="9787242at2"/>
<dbReference type="AlphaFoldDB" id="A0A239AJV8"/>
<reference evidence="1 2" key="1">
    <citation type="submission" date="2017-06" db="EMBL/GenBank/DDBJ databases">
        <authorList>
            <person name="Kim H.J."/>
            <person name="Triplett B.A."/>
        </authorList>
    </citation>
    <scope>NUCLEOTIDE SEQUENCE [LARGE SCALE GENOMIC DNA]</scope>
    <source>
        <strain evidence="1 2">DSM 13116</strain>
    </source>
</reference>
<accession>A0A239AJV8</accession>